<protein>
    <submittedName>
        <fullName evidence="1">Response regulator</fullName>
    </submittedName>
</protein>
<feature type="non-terminal residue" evidence="1">
    <location>
        <position position="1"/>
    </location>
</feature>
<gene>
    <name evidence="1" type="ORF">ADUPG1_004018</name>
</gene>
<sequence>VRFQAVGQDTTERKLMEQLLKSRLMLREYSIEHSVDVVVGRVLEEVKRLTCCEYVFFRFVNSEGGIIGADEQAKLNSSLRNKYESNILDSSMFDDWFM</sequence>
<evidence type="ECO:0000313" key="2">
    <source>
        <dbReference type="Proteomes" id="UP001057375"/>
    </source>
</evidence>
<evidence type="ECO:0000313" key="1">
    <source>
        <dbReference type="EMBL" id="GKT14122.1"/>
    </source>
</evidence>
<dbReference type="EMBL" id="BQXS01005713">
    <property type="protein sequence ID" value="GKT14122.1"/>
    <property type="molecule type" value="Genomic_DNA"/>
</dbReference>
<proteinExistence type="predicted"/>
<keyword evidence="2" id="KW-1185">Reference proteome</keyword>
<name>A0ABQ5JWR2_9EUKA</name>
<dbReference type="Proteomes" id="UP001057375">
    <property type="component" value="Unassembled WGS sequence"/>
</dbReference>
<organism evidence="1 2">
    <name type="scientific">Aduncisulcus paluster</name>
    <dbReference type="NCBI Taxonomy" id="2918883"/>
    <lineage>
        <taxon>Eukaryota</taxon>
        <taxon>Metamonada</taxon>
        <taxon>Carpediemonas-like organisms</taxon>
        <taxon>Aduncisulcus</taxon>
    </lineage>
</organism>
<accession>A0ABQ5JWR2</accession>
<reference evidence="1" key="1">
    <citation type="submission" date="2022-03" db="EMBL/GenBank/DDBJ databases">
        <title>Draft genome sequence of Aduncisulcus paluster, a free-living microaerophilic Fornicata.</title>
        <authorList>
            <person name="Yuyama I."/>
            <person name="Kume K."/>
            <person name="Tamura T."/>
            <person name="Inagaki Y."/>
            <person name="Hashimoto T."/>
        </authorList>
    </citation>
    <scope>NUCLEOTIDE SEQUENCE</scope>
    <source>
        <strain evidence="1">NY0171</strain>
    </source>
</reference>
<comment type="caution">
    <text evidence="1">The sequence shown here is derived from an EMBL/GenBank/DDBJ whole genome shotgun (WGS) entry which is preliminary data.</text>
</comment>